<evidence type="ECO:0000313" key="2">
    <source>
        <dbReference type="EMBL" id="MTR76195.1"/>
    </source>
</evidence>
<keyword evidence="3" id="KW-1185">Reference proteome</keyword>
<reference evidence="2 3" key="1">
    <citation type="journal article" date="2019" name="Nat. Med.">
        <title>A library of human gut bacterial isolates paired with longitudinal multiomics data enables mechanistic microbiome research.</title>
        <authorList>
            <person name="Poyet M."/>
            <person name="Groussin M."/>
            <person name="Gibbons S.M."/>
            <person name="Avila-Pacheco J."/>
            <person name="Jiang X."/>
            <person name="Kearney S.M."/>
            <person name="Perrotta A.R."/>
            <person name="Berdy B."/>
            <person name="Zhao S."/>
            <person name="Lieberman T.D."/>
            <person name="Swanson P.K."/>
            <person name="Smith M."/>
            <person name="Roesemann S."/>
            <person name="Alexander J.E."/>
            <person name="Rich S.A."/>
            <person name="Livny J."/>
            <person name="Vlamakis H."/>
            <person name="Clish C."/>
            <person name="Bullock K."/>
            <person name="Deik A."/>
            <person name="Scott J."/>
            <person name="Pierce K.A."/>
            <person name="Xavier R.J."/>
            <person name="Alm E.J."/>
        </authorList>
    </citation>
    <scope>NUCLEOTIDE SEQUENCE [LARGE SCALE GENOMIC DNA]</scope>
    <source>
        <strain evidence="2 3">BIOML-A1</strain>
    </source>
</reference>
<evidence type="ECO:0000313" key="3">
    <source>
        <dbReference type="Proteomes" id="UP000448177"/>
    </source>
</evidence>
<feature type="compositionally biased region" description="Basic and acidic residues" evidence="1">
    <location>
        <begin position="18"/>
        <end position="36"/>
    </location>
</feature>
<comment type="caution">
    <text evidence="2">The sequence shown here is derived from an EMBL/GenBank/DDBJ whole genome shotgun (WGS) entry which is preliminary data.</text>
</comment>
<name>A0A844KCL3_9FIRM</name>
<evidence type="ECO:0000256" key="1">
    <source>
        <dbReference type="SAM" id="MobiDB-lite"/>
    </source>
</evidence>
<gene>
    <name evidence="2" type="ORF">GMD21_05795</name>
</gene>
<accession>A0A844KCL3</accession>
<dbReference type="EMBL" id="WNAF01000002">
    <property type="protein sequence ID" value="MTR76195.1"/>
    <property type="molecule type" value="Genomic_DNA"/>
</dbReference>
<protein>
    <submittedName>
        <fullName evidence="2">Uncharacterized protein</fullName>
    </submittedName>
</protein>
<dbReference type="AlphaFoldDB" id="A0A844KCL3"/>
<sequence length="73" mass="8261">MKRSTDTRWSPAEIQQNQKEHYADMAEHPPDRKASEKFSPAGIPGRKADRSAGAAVVAWRCSRILGKKVQDRR</sequence>
<feature type="region of interest" description="Disordered" evidence="1">
    <location>
        <begin position="1"/>
        <end position="54"/>
    </location>
</feature>
<proteinExistence type="predicted"/>
<organism evidence="2 3">
    <name type="scientific">Mediterraneibacter faecis</name>
    <dbReference type="NCBI Taxonomy" id="592978"/>
    <lineage>
        <taxon>Bacteria</taxon>
        <taxon>Bacillati</taxon>
        <taxon>Bacillota</taxon>
        <taxon>Clostridia</taxon>
        <taxon>Lachnospirales</taxon>
        <taxon>Lachnospiraceae</taxon>
        <taxon>Mediterraneibacter</taxon>
    </lineage>
</organism>
<dbReference type="Proteomes" id="UP000448177">
    <property type="component" value="Unassembled WGS sequence"/>
</dbReference>
<dbReference type="RefSeq" id="WP_155203884.1">
    <property type="nucleotide sequence ID" value="NZ_WNAF01000002.1"/>
</dbReference>